<keyword evidence="2" id="KW-1185">Reference proteome</keyword>
<reference evidence="1" key="1">
    <citation type="submission" date="2020-11" db="EMBL/GenBank/DDBJ databases">
        <authorList>
            <person name="Tran Van P."/>
        </authorList>
    </citation>
    <scope>NUCLEOTIDE SEQUENCE</scope>
</reference>
<proteinExistence type="predicted"/>
<sequence length="117" mass="12999">MTEEVNEYMGEDVKSCPEARVGLSGGEGWVESGAHVSEKLSSGDNELMSDSIAIPQYGITYDYNNPQIHDSQTISENISVDPANQGTVGPPTGDYNQYYNYYANYYQHYQNKTEIPA</sequence>
<dbReference type="AlphaFoldDB" id="A0A7R9KPQ9"/>
<name>A0A7R9KPQ9_9ACAR</name>
<protein>
    <submittedName>
        <fullName evidence="1">Uncharacterized protein</fullName>
    </submittedName>
</protein>
<dbReference type="EMBL" id="CAJPIZ010004171">
    <property type="protein sequence ID" value="CAG2107232.1"/>
    <property type="molecule type" value="Genomic_DNA"/>
</dbReference>
<accession>A0A7R9KPQ9</accession>
<dbReference type="EMBL" id="OC858746">
    <property type="protein sequence ID" value="CAD7626802.1"/>
    <property type="molecule type" value="Genomic_DNA"/>
</dbReference>
<evidence type="ECO:0000313" key="2">
    <source>
        <dbReference type="Proteomes" id="UP000759131"/>
    </source>
</evidence>
<dbReference type="Proteomes" id="UP000759131">
    <property type="component" value="Unassembled WGS sequence"/>
</dbReference>
<organism evidence="1">
    <name type="scientific">Medioppia subpectinata</name>
    <dbReference type="NCBI Taxonomy" id="1979941"/>
    <lineage>
        <taxon>Eukaryota</taxon>
        <taxon>Metazoa</taxon>
        <taxon>Ecdysozoa</taxon>
        <taxon>Arthropoda</taxon>
        <taxon>Chelicerata</taxon>
        <taxon>Arachnida</taxon>
        <taxon>Acari</taxon>
        <taxon>Acariformes</taxon>
        <taxon>Sarcoptiformes</taxon>
        <taxon>Oribatida</taxon>
        <taxon>Brachypylina</taxon>
        <taxon>Oppioidea</taxon>
        <taxon>Oppiidae</taxon>
        <taxon>Medioppia</taxon>
    </lineage>
</organism>
<feature type="non-terminal residue" evidence="1">
    <location>
        <position position="1"/>
    </location>
</feature>
<evidence type="ECO:0000313" key="1">
    <source>
        <dbReference type="EMBL" id="CAD7626802.1"/>
    </source>
</evidence>
<gene>
    <name evidence="1" type="ORF">OSB1V03_LOCUS7234</name>
</gene>